<dbReference type="GO" id="GO:0005739">
    <property type="term" value="C:mitochondrion"/>
    <property type="evidence" value="ECO:0007669"/>
    <property type="project" value="UniProtKB-SubCell"/>
</dbReference>
<evidence type="ECO:0000256" key="10">
    <source>
        <dbReference type="ARBA" id="ARBA00022949"/>
    </source>
</evidence>
<dbReference type="Proteomes" id="UP000694419">
    <property type="component" value="Unplaced"/>
</dbReference>
<evidence type="ECO:0000256" key="19">
    <source>
        <dbReference type="ARBA" id="ARBA00023329"/>
    </source>
</evidence>
<dbReference type="GO" id="GO:0005634">
    <property type="term" value="C:nucleus"/>
    <property type="evidence" value="ECO:0007669"/>
    <property type="project" value="UniProtKB-SubCell"/>
</dbReference>
<evidence type="ECO:0000256" key="7">
    <source>
        <dbReference type="ARBA" id="ARBA00022490"/>
    </source>
</evidence>
<evidence type="ECO:0000256" key="14">
    <source>
        <dbReference type="ARBA" id="ARBA00023136"/>
    </source>
</evidence>
<dbReference type="GO" id="GO:0016491">
    <property type="term" value="F:oxidoreductase activity"/>
    <property type="evidence" value="ECO:0007669"/>
    <property type="project" value="UniProtKB-KW"/>
</dbReference>
<feature type="region of interest" description="Disordered" evidence="25">
    <location>
        <begin position="198"/>
        <end position="219"/>
    </location>
</feature>
<keyword evidence="24" id="KW-0406">Ion transport</keyword>
<reference evidence="27" key="2">
    <citation type="submission" date="2025-09" db="UniProtKB">
        <authorList>
            <consortium name="Ensembl"/>
        </authorList>
    </citation>
    <scope>IDENTIFICATION</scope>
</reference>
<keyword evidence="9" id="KW-0812">Transmembrane</keyword>
<evidence type="ECO:0000256" key="16">
    <source>
        <dbReference type="ARBA" id="ARBA00023212"/>
    </source>
</evidence>
<reference evidence="27" key="1">
    <citation type="submission" date="2025-08" db="UniProtKB">
        <authorList>
            <consortium name="Ensembl"/>
        </authorList>
    </citation>
    <scope>IDENTIFICATION</scope>
</reference>
<comment type="catalytic activity">
    <reaction evidence="20">
        <text>chloride(in) = chloride(out)</text>
        <dbReference type="Rhea" id="RHEA:29823"/>
        <dbReference type="ChEBI" id="CHEBI:17996"/>
    </reaction>
</comment>
<evidence type="ECO:0000256" key="12">
    <source>
        <dbReference type="ARBA" id="ARBA00023002"/>
    </source>
</evidence>
<evidence type="ECO:0000256" key="21">
    <source>
        <dbReference type="ARBA" id="ARBA00036811"/>
    </source>
</evidence>
<comment type="similarity">
    <text evidence="5 24">Belongs to the chloride channel CLIC family.</text>
</comment>
<evidence type="ECO:0000259" key="26">
    <source>
        <dbReference type="PROSITE" id="PS50405"/>
    </source>
</evidence>
<name>A0A8C3PH24_9CHAR</name>
<evidence type="ECO:0000256" key="4">
    <source>
        <dbReference type="ARBA" id="ARBA00004300"/>
    </source>
</evidence>
<keyword evidence="14" id="KW-0472">Membrane</keyword>
<evidence type="ECO:0000256" key="17">
    <source>
        <dbReference type="ARBA" id="ARBA00023214"/>
    </source>
</evidence>
<keyword evidence="24" id="KW-0407">Ion channel</keyword>
<evidence type="ECO:0000256" key="8">
    <source>
        <dbReference type="ARBA" id="ARBA00022553"/>
    </source>
</evidence>
<keyword evidence="18" id="KW-0539">Nucleus</keyword>
<evidence type="ECO:0000256" key="2">
    <source>
        <dbReference type="ARBA" id="ARBA00004173"/>
    </source>
</evidence>
<keyword evidence="16" id="KW-0206">Cytoskeleton</keyword>
<dbReference type="Pfam" id="PF22441">
    <property type="entry name" value="CLIC-like_N"/>
    <property type="match status" value="1"/>
</dbReference>
<dbReference type="CDD" id="cd10298">
    <property type="entry name" value="GST_C_CLIC2"/>
    <property type="match status" value="1"/>
</dbReference>
<evidence type="ECO:0000256" key="5">
    <source>
        <dbReference type="ARBA" id="ARBA00007655"/>
    </source>
</evidence>
<evidence type="ECO:0000256" key="18">
    <source>
        <dbReference type="ARBA" id="ARBA00023242"/>
    </source>
</evidence>
<keyword evidence="13" id="KW-0496">Mitochondrion</keyword>
<dbReference type="SUPFAM" id="SSF47616">
    <property type="entry name" value="GST C-terminal domain-like"/>
    <property type="match status" value="1"/>
</dbReference>
<dbReference type="PANTHER" id="PTHR45476">
    <property type="entry name" value="CHLORIDE INTRACELLULAR CHANNEL PROTEIN 6-RELATED"/>
    <property type="match status" value="1"/>
</dbReference>
<evidence type="ECO:0000256" key="25">
    <source>
        <dbReference type="SAM" id="MobiDB-lite"/>
    </source>
</evidence>
<evidence type="ECO:0000256" key="23">
    <source>
        <dbReference type="ARBA" id="ARBA00045955"/>
    </source>
</evidence>
<comment type="catalytic activity">
    <reaction evidence="21">
        <text>choline(out) = choline(in)</text>
        <dbReference type="Rhea" id="RHEA:32751"/>
        <dbReference type="ChEBI" id="CHEBI:15354"/>
    </reaction>
</comment>
<evidence type="ECO:0000256" key="24">
    <source>
        <dbReference type="RuleBase" id="RU362009"/>
    </source>
</evidence>
<dbReference type="Ensembl" id="ENSCPGT00000001023.1">
    <property type="protein sequence ID" value="ENSCPGP00000000916.1"/>
    <property type="gene ID" value="ENSCPGG00000000715.1"/>
</dbReference>
<dbReference type="PROSITE" id="PS50405">
    <property type="entry name" value="GST_CTER"/>
    <property type="match status" value="1"/>
</dbReference>
<keyword evidence="17 24" id="KW-0868">Chloride</keyword>
<dbReference type="GO" id="GO:0005813">
    <property type="term" value="C:centrosome"/>
    <property type="evidence" value="ECO:0007669"/>
    <property type="project" value="UniProtKB-SubCell"/>
</dbReference>
<keyword evidence="28" id="KW-1185">Reference proteome</keyword>
<evidence type="ECO:0000256" key="3">
    <source>
        <dbReference type="ARBA" id="ARBA00004282"/>
    </source>
</evidence>
<keyword evidence="24" id="KW-0851">Voltage-gated channel</keyword>
<dbReference type="Gene3D" id="3.40.30.10">
    <property type="entry name" value="Glutaredoxin"/>
    <property type="match status" value="1"/>
</dbReference>
<dbReference type="PANTHER" id="PTHR45476:SF5">
    <property type="entry name" value="CHLORIDE INTRACELLULAR CHANNEL 4-RELATED"/>
    <property type="match status" value="1"/>
</dbReference>
<protein>
    <recommendedName>
        <fullName evidence="24">Chloride intracellular channel protein</fullName>
    </recommendedName>
</protein>
<keyword evidence="6 24" id="KW-0813">Transport</keyword>
<keyword evidence="8" id="KW-0597">Phosphoprotein</keyword>
<proteinExistence type="inferred from homology"/>
<keyword evidence="15 24" id="KW-0869">Chloride channel</keyword>
<evidence type="ECO:0000313" key="28">
    <source>
        <dbReference type="Proteomes" id="UP000694419"/>
    </source>
</evidence>
<dbReference type="PRINTS" id="PR01263">
    <property type="entry name" value="INTCLCHANNEL"/>
</dbReference>
<comment type="subcellular location">
    <subcellularLocation>
        <location evidence="3">Cell junction</location>
    </subcellularLocation>
    <subcellularLocation>
        <location evidence="4">Cytoplasm</location>
        <location evidence="4">Cytoskeleton</location>
        <location evidence="4">Microtubule organizing center</location>
        <location evidence="4">Centrosome</location>
    </subcellularLocation>
    <subcellularLocation>
        <location evidence="22">Cytoplasmic vesicle membrane</location>
        <topology evidence="22">Single-pass membrane protein</topology>
    </subcellularLocation>
    <subcellularLocation>
        <location evidence="24">Membrane</location>
        <topology evidence="24">Single-pass membrane protein</topology>
    </subcellularLocation>
    <subcellularLocation>
        <location evidence="24">Cytoplasm</location>
    </subcellularLocation>
    <subcellularLocation>
        <location evidence="2">Mitochondrion</location>
    </subcellularLocation>
    <subcellularLocation>
        <location evidence="1">Nucleus</location>
    </subcellularLocation>
</comment>
<evidence type="ECO:0000256" key="9">
    <source>
        <dbReference type="ARBA" id="ARBA00022692"/>
    </source>
</evidence>
<dbReference type="InterPro" id="IPR010987">
    <property type="entry name" value="Glutathione-S-Trfase_C-like"/>
</dbReference>
<evidence type="ECO:0000256" key="13">
    <source>
        <dbReference type="ARBA" id="ARBA00023128"/>
    </source>
</evidence>
<dbReference type="FunFam" id="1.20.1050.10:FF:000001">
    <property type="entry name" value="Chloride intracellular channel 2"/>
    <property type="match status" value="1"/>
</dbReference>
<dbReference type="GO" id="GO:0005254">
    <property type="term" value="F:chloride channel activity"/>
    <property type="evidence" value="ECO:0007669"/>
    <property type="project" value="UniProtKB-KW"/>
</dbReference>
<feature type="compositionally biased region" description="Polar residues" evidence="25">
    <location>
        <begin position="200"/>
        <end position="218"/>
    </location>
</feature>
<keyword evidence="19" id="KW-0968">Cytoplasmic vesicle</keyword>
<dbReference type="AlphaFoldDB" id="A0A8C3PH24"/>
<dbReference type="InterPro" id="IPR002946">
    <property type="entry name" value="CLIC"/>
</dbReference>
<dbReference type="InterPro" id="IPR036282">
    <property type="entry name" value="Glutathione-S-Trfase_C_sf"/>
</dbReference>
<evidence type="ECO:0000256" key="22">
    <source>
        <dbReference type="ARBA" id="ARBA00037855"/>
    </source>
</evidence>
<evidence type="ECO:0000256" key="20">
    <source>
        <dbReference type="ARBA" id="ARBA00024167"/>
    </source>
</evidence>
<dbReference type="GO" id="GO:0034707">
    <property type="term" value="C:chloride channel complex"/>
    <property type="evidence" value="ECO:0007669"/>
    <property type="project" value="UniProtKB-KW"/>
</dbReference>
<keyword evidence="7 24" id="KW-0963">Cytoplasm</keyword>
<dbReference type="InterPro" id="IPR030253">
    <property type="entry name" value="GST_C_CLIC-2"/>
</dbReference>
<dbReference type="GO" id="GO:0070161">
    <property type="term" value="C:anchoring junction"/>
    <property type="evidence" value="ECO:0007669"/>
    <property type="project" value="UniProtKB-SubCell"/>
</dbReference>
<comment type="domain">
    <text evidence="24">Members of this family may change from a globular, soluble state to a state where the N-terminal domain is inserted into the membrane and functions as chloride channel. A conformation change of the N-terminal domain is thought to expose hydrophobic surfaces that trigger membrane insertion.</text>
</comment>
<accession>A0A8C3PH24</accession>
<feature type="domain" description="GST C-terminal" evidence="26">
    <location>
        <begin position="288"/>
        <end position="436"/>
    </location>
</feature>
<comment type="function">
    <text evidence="23">In the soluble state, catalyzes glutaredoxin-like thiol disulfide exchange reactions with reduced glutathione as electron donor. Can insert into membranes and form voltage-dependent multi-ion conductive channels. Membrane insertion seems to be redox-regulated and may occur only under oxidizing conditions. Has alternate cellular functions like a potential role in angiogenesis or in maintaining apical-basolateral membrane polarity during mitosis and cytokinesis. Could also promote endothelial cell proliferation and regulate endothelial morphogenesis (tubulogenesis). Promotes cell-surface expression of HRH3.</text>
</comment>
<keyword evidence="11" id="KW-1133">Transmembrane helix</keyword>
<dbReference type="Gene3D" id="1.20.1050.10">
    <property type="match status" value="1"/>
</dbReference>
<dbReference type="GO" id="GO:0030659">
    <property type="term" value="C:cytoplasmic vesicle membrane"/>
    <property type="evidence" value="ECO:0007669"/>
    <property type="project" value="UniProtKB-SubCell"/>
</dbReference>
<evidence type="ECO:0000256" key="15">
    <source>
        <dbReference type="ARBA" id="ARBA00023173"/>
    </source>
</evidence>
<dbReference type="InterPro" id="IPR053823">
    <property type="entry name" value="CLIC_N"/>
</dbReference>
<keyword evidence="10" id="KW-0965">Cell junction</keyword>
<evidence type="ECO:0000256" key="11">
    <source>
        <dbReference type="ARBA" id="ARBA00022989"/>
    </source>
</evidence>
<dbReference type="Pfam" id="PF13410">
    <property type="entry name" value="GST_C_2"/>
    <property type="match status" value="1"/>
</dbReference>
<evidence type="ECO:0000256" key="1">
    <source>
        <dbReference type="ARBA" id="ARBA00004123"/>
    </source>
</evidence>
<organism evidence="27 28">
    <name type="scientific">Calidris pygmaea</name>
    <name type="common">Spoon-billed sandpiper</name>
    <dbReference type="NCBI Taxonomy" id="425635"/>
    <lineage>
        <taxon>Eukaryota</taxon>
        <taxon>Metazoa</taxon>
        <taxon>Chordata</taxon>
        <taxon>Craniata</taxon>
        <taxon>Vertebrata</taxon>
        <taxon>Euteleostomi</taxon>
        <taxon>Archelosauria</taxon>
        <taxon>Archosauria</taxon>
        <taxon>Dinosauria</taxon>
        <taxon>Saurischia</taxon>
        <taxon>Theropoda</taxon>
        <taxon>Coelurosauria</taxon>
        <taxon>Aves</taxon>
        <taxon>Neognathae</taxon>
        <taxon>Neoaves</taxon>
        <taxon>Charadriiformes</taxon>
        <taxon>Scolopacidae</taxon>
        <taxon>Calidris</taxon>
    </lineage>
</organism>
<sequence length="436" mass="48197">MVSSGSRAGEDPTAEPRCWGVPATWNAGVLGPPCAFLPRQALVARHLQASHPGWVSPASGLNPCFSAFPAGWSGWRKHRKLPLLPAPLHGAVAQRGQVQCHHGGHDQVRWHHGPALAHLPPPALSSLPPAPQPLCHHERDGVTVPPTHCLSRHGVQGWAGTELQPCANTRMAQGPPVLLGVDMSPRHHRAVGEAGGYFSAPQTQQSKSGDALGPTSTHPIPVPSSWRGWRVPVACSEPTYFLHPRKPEELKDLAPGTNPPFLLFNKELKTDFIKIEEFLEQTLGPPTYPHLSPKYKESFDVGSDIFAKFSAYIKNPRKEANTNLEKALLREFQRLDVYLNTPLPEEIDQDSVEDITVSKRKFLDGDHLTLADCNLLPKLHIIKIAAKKYRDFEIPEDMTGVWRYLNNAYACDEFSHTCPADEEIEHTYASVARKMT</sequence>
<keyword evidence="12" id="KW-0560">Oxidoreductase</keyword>
<evidence type="ECO:0000256" key="6">
    <source>
        <dbReference type="ARBA" id="ARBA00022448"/>
    </source>
</evidence>
<evidence type="ECO:0000313" key="27">
    <source>
        <dbReference type="Ensembl" id="ENSCPGP00000000916.1"/>
    </source>
</evidence>